<comment type="similarity">
    <text evidence="3">Belongs to the NAD(P)-dependent epimerase/dehydratase family. GDP-mannose 4,6-dehydratase subfamily.</text>
</comment>
<dbReference type="Pfam" id="PF13679">
    <property type="entry name" value="Methyltransf_32"/>
    <property type="match status" value="1"/>
</dbReference>
<evidence type="ECO:0000256" key="3">
    <source>
        <dbReference type="ARBA" id="ARBA00009263"/>
    </source>
</evidence>
<dbReference type="InterPro" id="IPR006368">
    <property type="entry name" value="GDP_Man_deHydtase"/>
</dbReference>
<dbReference type="GO" id="GO:0042351">
    <property type="term" value="P:'de novo' GDP-L-fucose biosynthetic process"/>
    <property type="evidence" value="ECO:0007669"/>
    <property type="project" value="TreeGrafter"/>
</dbReference>
<dbReference type="Gene3D" id="3.90.25.10">
    <property type="entry name" value="UDP-galactose 4-epimerase, domain 1"/>
    <property type="match status" value="1"/>
</dbReference>
<evidence type="ECO:0000259" key="12">
    <source>
        <dbReference type="Pfam" id="PF16363"/>
    </source>
</evidence>
<sequence>MSDSARHARPELLDTPLDVKELVRFTLHDPFVQQLATSSANEFFAPEPEGRLTVRRGAEGCWDLLPEDWRTYFDGIAQPDRRDEALRLLSEGTQPILVYPPSSSPPPRQTRSPAAQVRRERTADERLAKINLKNALQAGKSPKKDHEAHLSRALACPPLDLHVLAVDWSASQKSGAEKIDEIRSNAALAPVKGSLTHEVNSLDADGVLDVLSHWPPADAPPSTPPALLVALHACGDLTPDALKAFIRSEADKERRSGAKAIFVGCCYNLQTPSLYPLSQHIRSLPLPKSSTMTRAHLRLTPQSPPTWHFSPASTAAWRTSTLKLAYRARYEAELEAGGHGARGERRVGRIPDCTSWAEYRRRAHKKAEGGLAEAQVPALRVGGEDDDEDAAWATMLFQLRVFWTLRSWLGPPLESLCVLDRFAFLCEGLCEEWTGDHRASPTRRRIELVNLFDQATGNVSTRLLDERLSVTDLHASRALPRSDDLATGRTPQLQGIAQFIAPEAPVQGTQLSPNEYFKRKIALITGITGQDGSYLTELLLEKGYEVHGIIRRSSSFNTGRIEHLYKDVHERPKMVLHYGDLTDTTNLVGIISSVQPTEIYNLAAQSHVKVSFDMAEYTGDVDGLGTLRLLDAIRTCGLTNHIRFYQASTSELYGKVVETPQSETTPFYPRSPYGVAKLYGFWIVKNYRESYDMHASNGILFNHESPRRGRTFVTRKISRAVAEIHLGQQDCLYLGNLDAKRDWGHARDYVEGMWRMLQQETPDDYVLATGETHPVREFVEKAFAIVGTTITWEGERDTIHEVGKCSQTGKVLVRVDERYFRPAEVDLLHGTPAKAEKALGWKRKVTFDELVKEMVEADIEGAKRADHD</sequence>
<dbReference type="Gene3D" id="3.40.50.720">
    <property type="entry name" value="NAD(P)-binding Rossmann-like Domain"/>
    <property type="match status" value="1"/>
</dbReference>
<dbReference type="CDD" id="cd05260">
    <property type="entry name" value="GDP_MD_SDR_e"/>
    <property type="match status" value="1"/>
</dbReference>
<comment type="catalytic activity">
    <reaction evidence="8">
        <text>GDP-alpha-D-mannose = GDP-4-dehydro-alpha-D-rhamnose + H2O</text>
        <dbReference type="Rhea" id="RHEA:23820"/>
        <dbReference type="ChEBI" id="CHEBI:15377"/>
        <dbReference type="ChEBI" id="CHEBI:57527"/>
        <dbReference type="ChEBI" id="CHEBI:57964"/>
        <dbReference type="EC" id="4.2.1.47"/>
    </reaction>
    <physiologicalReaction direction="left-to-right" evidence="8">
        <dbReference type="Rhea" id="RHEA:23821"/>
    </physiologicalReaction>
</comment>
<feature type="region of interest" description="Disordered" evidence="10">
    <location>
        <begin position="96"/>
        <end position="121"/>
    </location>
</feature>
<feature type="domain" description="NAD(P)-binding" evidence="12">
    <location>
        <begin position="523"/>
        <end position="854"/>
    </location>
</feature>
<evidence type="ECO:0000256" key="8">
    <source>
        <dbReference type="ARBA" id="ARBA00050823"/>
    </source>
</evidence>
<proteinExistence type="inferred from homology"/>
<evidence type="ECO:0000259" key="11">
    <source>
        <dbReference type="Pfam" id="PF13679"/>
    </source>
</evidence>
<comment type="caution">
    <text evidence="13">The sequence shown here is derived from an EMBL/GenBank/DDBJ whole genome shotgun (WGS) entry which is preliminary data.</text>
</comment>
<dbReference type="EC" id="4.2.1.47" evidence="4"/>
<feature type="domain" description="Methyltransferase" evidence="11">
    <location>
        <begin position="148"/>
        <end position="268"/>
    </location>
</feature>
<evidence type="ECO:0000256" key="9">
    <source>
        <dbReference type="ARBA" id="ARBA00071431"/>
    </source>
</evidence>
<dbReference type="Pfam" id="PF16363">
    <property type="entry name" value="GDP_Man_Dehyd"/>
    <property type="match status" value="1"/>
</dbReference>
<evidence type="ECO:0000256" key="6">
    <source>
        <dbReference type="ARBA" id="ARBA00023239"/>
    </source>
</evidence>
<dbReference type="SUPFAM" id="SSF51735">
    <property type="entry name" value="NAD(P)-binding Rossmann-fold domains"/>
    <property type="match status" value="1"/>
</dbReference>
<dbReference type="GO" id="GO:0008446">
    <property type="term" value="F:GDP-mannose 4,6-dehydratase activity"/>
    <property type="evidence" value="ECO:0007669"/>
    <property type="project" value="UniProtKB-EC"/>
</dbReference>
<dbReference type="NCBIfam" id="TIGR01472">
    <property type="entry name" value="gmd"/>
    <property type="match status" value="1"/>
</dbReference>
<gene>
    <name evidence="13" type="ORF">Rhopal_007429-T1</name>
</gene>
<evidence type="ECO:0000256" key="2">
    <source>
        <dbReference type="ARBA" id="ARBA00004912"/>
    </source>
</evidence>
<keyword evidence="5" id="KW-0521">NADP</keyword>
<name>A0AAV5GP49_9BASI</name>
<comment type="cofactor">
    <cofactor evidence="1">
        <name>NADP(+)</name>
        <dbReference type="ChEBI" id="CHEBI:58349"/>
    </cofactor>
</comment>
<dbReference type="InterPro" id="IPR036291">
    <property type="entry name" value="NAD(P)-bd_dom_sf"/>
</dbReference>
<evidence type="ECO:0000256" key="5">
    <source>
        <dbReference type="ARBA" id="ARBA00022857"/>
    </source>
</evidence>
<keyword evidence="6" id="KW-0456">Lyase</keyword>
<evidence type="ECO:0000256" key="1">
    <source>
        <dbReference type="ARBA" id="ARBA00001937"/>
    </source>
</evidence>
<evidence type="ECO:0000256" key="10">
    <source>
        <dbReference type="SAM" id="MobiDB-lite"/>
    </source>
</evidence>
<dbReference type="AlphaFoldDB" id="A0AAV5GP49"/>
<dbReference type="EMBL" id="BQKY01000017">
    <property type="protein sequence ID" value="GJN94355.1"/>
    <property type="molecule type" value="Genomic_DNA"/>
</dbReference>
<reference evidence="13 14" key="1">
    <citation type="submission" date="2021-12" db="EMBL/GenBank/DDBJ databases">
        <title>High titer production of polyol ester of fatty acids by Rhodotorula paludigena BS15 towards product separation-free biomass refinery.</title>
        <authorList>
            <person name="Mano J."/>
            <person name="Ono H."/>
            <person name="Tanaka T."/>
            <person name="Naito K."/>
            <person name="Sushida H."/>
            <person name="Ike M."/>
            <person name="Tokuyasu K."/>
            <person name="Kitaoka M."/>
        </authorList>
    </citation>
    <scope>NUCLEOTIDE SEQUENCE [LARGE SCALE GENOMIC DNA]</scope>
    <source>
        <strain evidence="13 14">BS15</strain>
    </source>
</reference>
<dbReference type="Proteomes" id="UP001342314">
    <property type="component" value="Unassembled WGS sequence"/>
</dbReference>
<organism evidence="13 14">
    <name type="scientific">Rhodotorula paludigena</name>
    <dbReference type="NCBI Taxonomy" id="86838"/>
    <lineage>
        <taxon>Eukaryota</taxon>
        <taxon>Fungi</taxon>
        <taxon>Dikarya</taxon>
        <taxon>Basidiomycota</taxon>
        <taxon>Pucciniomycotina</taxon>
        <taxon>Microbotryomycetes</taxon>
        <taxon>Sporidiobolales</taxon>
        <taxon>Sporidiobolaceae</taxon>
        <taxon>Rhodotorula</taxon>
    </lineage>
</organism>
<dbReference type="FunFam" id="3.40.50.720:FF:001053">
    <property type="entry name" value="GDP-mannose 4,6 dehydratase"/>
    <property type="match status" value="1"/>
</dbReference>
<keyword evidence="14" id="KW-1185">Reference proteome</keyword>
<evidence type="ECO:0000256" key="7">
    <source>
        <dbReference type="ARBA" id="ARBA00031085"/>
    </source>
</evidence>
<protein>
    <recommendedName>
        <fullName evidence="9">GDP-mannose 4,6 dehydratase</fullName>
        <ecNumber evidence="4">4.2.1.47</ecNumber>
    </recommendedName>
    <alternativeName>
        <fullName evidence="7">GDP-D-mannose dehydratase</fullName>
    </alternativeName>
</protein>
<dbReference type="PANTHER" id="PTHR43715:SF1">
    <property type="entry name" value="GDP-MANNOSE 4,6 DEHYDRATASE"/>
    <property type="match status" value="1"/>
</dbReference>
<evidence type="ECO:0000313" key="14">
    <source>
        <dbReference type="Proteomes" id="UP001342314"/>
    </source>
</evidence>
<comment type="pathway">
    <text evidence="2">Nucleotide-sugar biosynthesis; GDP-L-fucose biosynthesis via de novo pathway; GDP-L-fucose from GDP-alpha-D-mannose: step 1/2.</text>
</comment>
<dbReference type="PANTHER" id="PTHR43715">
    <property type="entry name" value="GDP-MANNOSE 4,6-DEHYDRATASE"/>
    <property type="match status" value="1"/>
</dbReference>
<accession>A0AAV5GP49</accession>
<dbReference type="HAMAP" id="MF_00955">
    <property type="entry name" value="GDP_Man_dehydratase"/>
    <property type="match status" value="1"/>
</dbReference>
<evidence type="ECO:0000256" key="4">
    <source>
        <dbReference type="ARBA" id="ARBA00011989"/>
    </source>
</evidence>
<evidence type="ECO:0000313" key="13">
    <source>
        <dbReference type="EMBL" id="GJN94355.1"/>
    </source>
</evidence>
<dbReference type="InterPro" id="IPR025714">
    <property type="entry name" value="Methyltranfer_dom"/>
</dbReference>
<dbReference type="InterPro" id="IPR016040">
    <property type="entry name" value="NAD(P)-bd_dom"/>
</dbReference>